<dbReference type="RefSeq" id="WP_208178683.1">
    <property type="nucleotide sequence ID" value="NZ_JAGETZ010000023.1"/>
</dbReference>
<reference evidence="2 3" key="1">
    <citation type="submission" date="2021-03" db="EMBL/GenBank/DDBJ databases">
        <authorList>
            <person name="Kim M.K."/>
        </authorList>
    </citation>
    <scope>NUCLEOTIDE SEQUENCE [LARGE SCALE GENOMIC DNA]</scope>
    <source>
        <strain evidence="2 3">BT442</strain>
    </source>
</reference>
<gene>
    <name evidence="2" type="ORF">J4E00_28025</name>
</gene>
<evidence type="ECO:0008006" key="4">
    <source>
        <dbReference type="Google" id="ProtNLM"/>
    </source>
</evidence>
<evidence type="ECO:0000256" key="1">
    <source>
        <dbReference type="SAM" id="Phobius"/>
    </source>
</evidence>
<keyword evidence="1" id="KW-1133">Transmembrane helix</keyword>
<organism evidence="2 3">
    <name type="scientific">Hymenobacter negativus</name>
    <dbReference type="NCBI Taxonomy" id="2795026"/>
    <lineage>
        <taxon>Bacteria</taxon>
        <taxon>Pseudomonadati</taxon>
        <taxon>Bacteroidota</taxon>
        <taxon>Cytophagia</taxon>
        <taxon>Cytophagales</taxon>
        <taxon>Hymenobacteraceae</taxon>
        <taxon>Hymenobacter</taxon>
    </lineage>
</organism>
<feature type="transmembrane region" description="Helical" evidence="1">
    <location>
        <begin position="15"/>
        <end position="36"/>
    </location>
</feature>
<sequence length="192" mass="20498">MLLVEAALSTASPALSPWLAIPLFALSLLGMMGLFYSIRGVLRLSNPAENAFAFPAAQPAFRFTLTRPGRYEVGCTRPGRWGRLFTLPSVVLEVQALPAGAVQRLTPPSWGYVKRSNMSGDTTLRFDTFQALAPGAYELRNPGAAQFEPADQLRVLPAAGVKLVLFIIACAFSGLVMLVGGIMGLHAALGVH</sequence>
<dbReference type="Proteomes" id="UP000664369">
    <property type="component" value="Unassembled WGS sequence"/>
</dbReference>
<keyword evidence="1" id="KW-0812">Transmembrane</keyword>
<proteinExistence type="predicted"/>
<evidence type="ECO:0000313" key="3">
    <source>
        <dbReference type="Proteomes" id="UP000664369"/>
    </source>
</evidence>
<protein>
    <recommendedName>
        <fullName evidence="4">DUF3592 domain-containing protein</fullName>
    </recommendedName>
</protein>
<name>A0ABS3QNT2_9BACT</name>
<accession>A0ABS3QNT2</accession>
<keyword evidence="1" id="KW-0472">Membrane</keyword>
<feature type="transmembrane region" description="Helical" evidence="1">
    <location>
        <begin position="163"/>
        <end position="189"/>
    </location>
</feature>
<keyword evidence="3" id="KW-1185">Reference proteome</keyword>
<comment type="caution">
    <text evidence="2">The sequence shown here is derived from an EMBL/GenBank/DDBJ whole genome shotgun (WGS) entry which is preliminary data.</text>
</comment>
<dbReference type="EMBL" id="JAGETZ010000023">
    <property type="protein sequence ID" value="MBO2012943.1"/>
    <property type="molecule type" value="Genomic_DNA"/>
</dbReference>
<evidence type="ECO:0000313" key="2">
    <source>
        <dbReference type="EMBL" id="MBO2012943.1"/>
    </source>
</evidence>